<dbReference type="Pfam" id="PF00005">
    <property type="entry name" value="ABC_tran"/>
    <property type="match status" value="2"/>
</dbReference>
<evidence type="ECO:0000259" key="11">
    <source>
        <dbReference type="PROSITE" id="PS50893"/>
    </source>
</evidence>
<dbReference type="InterPro" id="IPR017871">
    <property type="entry name" value="ABC_transporter-like_CS"/>
</dbReference>
<proteinExistence type="predicted"/>
<dbReference type="InterPro" id="IPR003593">
    <property type="entry name" value="AAA+_ATPase"/>
</dbReference>
<feature type="region of interest" description="Disordered" evidence="9">
    <location>
        <begin position="432"/>
        <end position="473"/>
    </location>
</feature>
<dbReference type="PROSITE" id="PS50929">
    <property type="entry name" value="ABC_TM1F"/>
    <property type="match status" value="2"/>
</dbReference>
<feature type="domain" description="ABC transporter" evidence="11">
    <location>
        <begin position="165"/>
        <end position="389"/>
    </location>
</feature>
<keyword evidence="3 10" id="KW-0812">Transmembrane</keyword>
<protein>
    <submittedName>
        <fullName evidence="14">Multidrug resistance-associated protein 1</fullName>
    </submittedName>
</protein>
<dbReference type="SMART" id="SM00382">
    <property type="entry name" value="AAA"/>
    <property type="match status" value="1"/>
</dbReference>
<feature type="compositionally biased region" description="Basic and acidic residues" evidence="9">
    <location>
        <begin position="439"/>
        <end position="473"/>
    </location>
</feature>
<evidence type="ECO:0000259" key="12">
    <source>
        <dbReference type="PROSITE" id="PS50929"/>
    </source>
</evidence>
<sequence length="931" mass="103828">MFVVNTVCFIKFKTYTHQLMQVKDERLKVLSEVLNGIKVIKLYGWEPMFAEKVAEIRNRELKILLKLSFIDIVETFSWTVSIFWMLYFILMTFVLVDSSHHLDANSSFVTLNFINLLRLATNVLPVLIQASAKVVTSVKRLNKYLNSEDISRQSLYRNTDDELPVRISEADFSWEKNGPLSLKSISLQVSPGQLVAVVGTVGSGKSSLISALLGEMHNVRGSFNLNSSVALVPQQAWIQNATLRDNILFGRSHDPDFYDRVVSACALLPDLDMMPAGDLSEIGEKGINLSGGQKQRVSLARALYSDADIYLLDDPLSAVDSHVGRHIFDQVIGHTGMLGHKTRVLVTHGIHWLTEVDTIAVMDDGHLTGVATLDEWVERGGAFAQFLSQHLHNDRGGDEEEEEGEDESIMEDGHISKAVFQRLVSITSEKSADDSAGETLHKSVHKQEAGSDVTLHVEKSGQKKEEPSKSKLITEEEMDTGKIKWSVYGEVAKAYGIGFTILTVVFFIANEVALDLGDLWLSAWTDDQPLSNFTQLPASSEARADKNEYYLLVYTGLGLAQTVLVIAYSIVLQCCKIKSCRKFHANLLHSVLRAPMEFFDTTPMGRILNRFGTDMEQLDMEVFFELRIVLAHILRSVGIIVIISYSVPVFLAVIVPLLGLFYLAQQFYIRTSCQLRRITSKNRSPLYAHFSETLSGTNVIRAYQAQGRFIHESEAKTDYFQRAVYASNAVNKWMQVRMDMLSYVIIGSSVIFAVSSRDEMSAGLVGLTITYALSDPMLFAGSLRLNLDPFQEKTDAELWTALEHAHLKAFVEESPQGLEHEVGEGGQNLSVGQRQLVCLARTLLRKTKILILDEATAAVDVQTDGFIQRTIREEFSNCTILTIAHRLNTIIDYDRVLVLDMGQIAESGPPAELLADPTSVFFSMAKNAGLV</sequence>
<dbReference type="InterPro" id="IPR011527">
    <property type="entry name" value="ABC1_TM_dom"/>
</dbReference>
<accession>A0ABM1VRM1</accession>
<evidence type="ECO:0000256" key="7">
    <source>
        <dbReference type="ARBA" id="ARBA00022989"/>
    </source>
</evidence>
<reference evidence="14" key="1">
    <citation type="submission" date="2025-08" db="UniProtKB">
        <authorList>
            <consortium name="RefSeq"/>
        </authorList>
    </citation>
    <scope>IDENTIFICATION</scope>
</reference>
<evidence type="ECO:0000256" key="5">
    <source>
        <dbReference type="ARBA" id="ARBA00022741"/>
    </source>
</evidence>
<dbReference type="PROSITE" id="PS50893">
    <property type="entry name" value="ABC_TRANSPORTER_2"/>
    <property type="match status" value="2"/>
</dbReference>
<dbReference type="InterPro" id="IPR036640">
    <property type="entry name" value="ABC1_TM_sf"/>
</dbReference>
<dbReference type="CDD" id="cd18603">
    <property type="entry name" value="ABC_6TM_MRP1_2_3_6_D2_like"/>
    <property type="match status" value="1"/>
</dbReference>
<dbReference type="InterPro" id="IPR050173">
    <property type="entry name" value="ABC_transporter_C-like"/>
</dbReference>
<evidence type="ECO:0000313" key="14">
    <source>
        <dbReference type="RefSeq" id="XP_035825063.1"/>
    </source>
</evidence>
<dbReference type="Pfam" id="PF00664">
    <property type="entry name" value="ABC_membrane"/>
    <property type="match status" value="2"/>
</dbReference>
<dbReference type="SUPFAM" id="SSF90123">
    <property type="entry name" value="ABC transporter transmembrane region"/>
    <property type="match status" value="2"/>
</dbReference>
<organism evidence="13 14">
    <name type="scientific">Aplysia californica</name>
    <name type="common">California sea hare</name>
    <dbReference type="NCBI Taxonomy" id="6500"/>
    <lineage>
        <taxon>Eukaryota</taxon>
        <taxon>Metazoa</taxon>
        <taxon>Spiralia</taxon>
        <taxon>Lophotrochozoa</taxon>
        <taxon>Mollusca</taxon>
        <taxon>Gastropoda</taxon>
        <taxon>Heterobranchia</taxon>
        <taxon>Euthyneura</taxon>
        <taxon>Tectipleura</taxon>
        <taxon>Aplysiida</taxon>
        <taxon>Aplysioidea</taxon>
        <taxon>Aplysiidae</taxon>
        <taxon>Aplysia</taxon>
    </lineage>
</organism>
<feature type="domain" description="ABC transmembrane type-1" evidence="12">
    <location>
        <begin position="550"/>
        <end position="773"/>
    </location>
</feature>
<feature type="region of interest" description="Disordered" evidence="9">
    <location>
        <begin position="392"/>
        <end position="411"/>
    </location>
</feature>
<gene>
    <name evidence="14" type="primary">LOC101860803</name>
</gene>
<keyword evidence="2" id="KW-0813">Transport</keyword>
<evidence type="ECO:0000256" key="6">
    <source>
        <dbReference type="ARBA" id="ARBA00022840"/>
    </source>
</evidence>
<dbReference type="Proteomes" id="UP000694888">
    <property type="component" value="Unplaced"/>
</dbReference>
<keyword evidence="4" id="KW-0677">Repeat</keyword>
<evidence type="ECO:0000256" key="3">
    <source>
        <dbReference type="ARBA" id="ARBA00022692"/>
    </source>
</evidence>
<feature type="compositionally biased region" description="Acidic residues" evidence="9">
    <location>
        <begin position="397"/>
        <end position="410"/>
    </location>
</feature>
<feature type="domain" description="ABC transmembrane type-1" evidence="12">
    <location>
        <begin position="1"/>
        <end position="133"/>
    </location>
</feature>
<name>A0ABM1VRM1_APLCA</name>
<dbReference type="InterPro" id="IPR003439">
    <property type="entry name" value="ABC_transporter-like_ATP-bd"/>
</dbReference>
<evidence type="ECO:0000256" key="9">
    <source>
        <dbReference type="SAM" id="MobiDB-lite"/>
    </source>
</evidence>
<comment type="subcellular location">
    <subcellularLocation>
        <location evidence="1">Vacuole membrane</location>
        <topology evidence="1">Multi-pass membrane protein</topology>
    </subcellularLocation>
</comment>
<feature type="transmembrane region" description="Helical" evidence="10">
    <location>
        <begin position="116"/>
        <end position="135"/>
    </location>
</feature>
<dbReference type="CDD" id="cd03250">
    <property type="entry name" value="ABCC_MRP_domain1"/>
    <property type="match status" value="1"/>
</dbReference>
<keyword evidence="6" id="KW-0067">ATP-binding</keyword>
<keyword evidence="5" id="KW-0547">Nucleotide-binding</keyword>
<keyword evidence="7 10" id="KW-1133">Transmembrane helix</keyword>
<dbReference type="RefSeq" id="XP_035825063.1">
    <property type="nucleotide sequence ID" value="XM_035969170.1"/>
</dbReference>
<keyword evidence="8 10" id="KW-0472">Membrane</keyword>
<dbReference type="InterPro" id="IPR027417">
    <property type="entry name" value="P-loop_NTPase"/>
</dbReference>
<dbReference type="SUPFAM" id="SSF52540">
    <property type="entry name" value="P-loop containing nucleoside triphosphate hydrolases"/>
    <property type="match status" value="2"/>
</dbReference>
<evidence type="ECO:0000256" key="1">
    <source>
        <dbReference type="ARBA" id="ARBA00004128"/>
    </source>
</evidence>
<dbReference type="PROSITE" id="PS00211">
    <property type="entry name" value="ABC_TRANSPORTER_1"/>
    <property type="match status" value="2"/>
</dbReference>
<feature type="transmembrane region" description="Helical" evidence="10">
    <location>
        <begin position="494"/>
        <end position="514"/>
    </location>
</feature>
<dbReference type="Gene3D" id="3.40.50.300">
    <property type="entry name" value="P-loop containing nucleotide triphosphate hydrolases"/>
    <property type="match status" value="2"/>
</dbReference>
<feature type="transmembrane region" description="Helical" evidence="10">
    <location>
        <begin position="549"/>
        <end position="572"/>
    </location>
</feature>
<evidence type="ECO:0000256" key="10">
    <source>
        <dbReference type="SAM" id="Phobius"/>
    </source>
</evidence>
<evidence type="ECO:0000256" key="8">
    <source>
        <dbReference type="ARBA" id="ARBA00023136"/>
    </source>
</evidence>
<evidence type="ECO:0000256" key="2">
    <source>
        <dbReference type="ARBA" id="ARBA00022448"/>
    </source>
</evidence>
<dbReference type="GeneID" id="101860803"/>
<dbReference type="Gene3D" id="1.20.1560.10">
    <property type="entry name" value="ABC transporter type 1, transmembrane domain"/>
    <property type="match status" value="2"/>
</dbReference>
<dbReference type="PANTHER" id="PTHR24223:SF443">
    <property type="entry name" value="MULTIDRUG-RESISTANCE LIKE PROTEIN 1, ISOFORM I"/>
    <property type="match status" value="1"/>
</dbReference>
<feature type="domain" description="ABC transporter" evidence="11">
    <location>
        <begin position="655"/>
        <end position="926"/>
    </location>
</feature>
<evidence type="ECO:0000256" key="4">
    <source>
        <dbReference type="ARBA" id="ARBA00022737"/>
    </source>
</evidence>
<feature type="transmembrane region" description="Helical" evidence="10">
    <location>
        <begin position="76"/>
        <end position="96"/>
    </location>
</feature>
<dbReference type="PANTHER" id="PTHR24223">
    <property type="entry name" value="ATP-BINDING CASSETTE SUB-FAMILY C"/>
    <property type="match status" value="1"/>
</dbReference>
<evidence type="ECO:0000313" key="13">
    <source>
        <dbReference type="Proteomes" id="UP000694888"/>
    </source>
</evidence>
<keyword evidence="13" id="KW-1185">Reference proteome</keyword>